<evidence type="ECO:0000313" key="1">
    <source>
        <dbReference type="EMBL" id="CAI9737299.1"/>
    </source>
</evidence>
<dbReference type="Proteomes" id="UP001162480">
    <property type="component" value="Chromosome 20"/>
</dbReference>
<sequence length="126" mass="14647">MKTTYWKAKAAICKLNATTTKIHLYTQISLYSHRRVYIQNSVELLNTREDNERHKYITEEEEKQISKRLPSSSRVSSGHLFAQKNLLEYKRKTEGKNRFMKGRSVVVDCSSHSLNLPSISDVIDDI</sequence>
<gene>
    <name evidence="1" type="ORF">OCTVUL_1B006486</name>
</gene>
<proteinExistence type="predicted"/>
<reference evidence="1" key="1">
    <citation type="submission" date="2023-08" db="EMBL/GenBank/DDBJ databases">
        <authorList>
            <person name="Alioto T."/>
            <person name="Alioto T."/>
            <person name="Gomez Garrido J."/>
        </authorList>
    </citation>
    <scope>NUCLEOTIDE SEQUENCE</scope>
</reference>
<dbReference type="EMBL" id="OX597833">
    <property type="protein sequence ID" value="CAI9737299.1"/>
    <property type="molecule type" value="Genomic_DNA"/>
</dbReference>
<accession>A0AA36FHH6</accession>
<dbReference type="AlphaFoldDB" id="A0AA36FHH6"/>
<evidence type="ECO:0000313" key="2">
    <source>
        <dbReference type="Proteomes" id="UP001162480"/>
    </source>
</evidence>
<protein>
    <submittedName>
        <fullName evidence="1">Uncharacterized protein</fullName>
    </submittedName>
</protein>
<organism evidence="1 2">
    <name type="scientific">Octopus vulgaris</name>
    <name type="common">Common octopus</name>
    <dbReference type="NCBI Taxonomy" id="6645"/>
    <lineage>
        <taxon>Eukaryota</taxon>
        <taxon>Metazoa</taxon>
        <taxon>Spiralia</taxon>
        <taxon>Lophotrochozoa</taxon>
        <taxon>Mollusca</taxon>
        <taxon>Cephalopoda</taxon>
        <taxon>Coleoidea</taxon>
        <taxon>Octopodiformes</taxon>
        <taxon>Octopoda</taxon>
        <taxon>Incirrata</taxon>
        <taxon>Octopodidae</taxon>
        <taxon>Octopus</taxon>
    </lineage>
</organism>
<keyword evidence="2" id="KW-1185">Reference proteome</keyword>
<name>A0AA36FHH6_OCTVU</name>